<dbReference type="InterPro" id="IPR030922">
    <property type="entry name" value="LptF"/>
</dbReference>
<keyword evidence="3 6" id="KW-0812">Transmembrane</keyword>
<feature type="transmembrane region" description="Helical" evidence="6">
    <location>
        <begin position="282"/>
        <end position="301"/>
    </location>
</feature>
<dbReference type="NCBIfam" id="TIGR04407">
    <property type="entry name" value="LptF_YjgP"/>
    <property type="match status" value="1"/>
</dbReference>
<keyword evidence="4 6" id="KW-1133">Transmembrane helix</keyword>
<reference evidence="7 8" key="1">
    <citation type="submission" date="2019-03" db="EMBL/GenBank/DDBJ databases">
        <authorList>
            <person name="Zhang S."/>
        </authorList>
    </citation>
    <scope>NUCLEOTIDE SEQUENCE [LARGE SCALE GENOMIC DNA]</scope>
    <source>
        <strain evidence="7 8">S4J41</strain>
    </source>
</reference>
<dbReference type="AlphaFoldDB" id="A0A4R5ENH8"/>
<evidence type="ECO:0000256" key="6">
    <source>
        <dbReference type="SAM" id="Phobius"/>
    </source>
</evidence>
<evidence type="ECO:0000256" key="1">
    <source>
        <dbReference type="ARBA" id="ARBA00004651"/>
    </source>
</evidence>
<evidence type="ECO:0000256" key="2">
    <source>
        <dbReference type="ARBA" id="ARBA00022475"/>
    </source>
</evidence>
<dbReference type="PANTHER" id="PTHR33529:SF6">
    <property type="entry name" value="YJGP_YJGQ FAMILY PERMEASE"/>
    <property type="match status" value="1"/>
</dbReference>
<keyword evidence="2" id="KW-1003">Cell membrane</keyword>
<keyword evidence="5 6" id="KW-0472">Membrane</keyword>
<accession>A0A4R5ENH8</accession>
<dbReference type="EMBL" id="SMFP01000010">
    <property type="protein sequence ID" value="TDE36279.1"/>
    <property type="molecule type" value="Genomic_DNA"/>
</dbReference>
<dbReference type="InterPro" id="IPR005495">
    <property type="entry name" value="LptG/LptF_permease"/>
</dbReference>
<feature type="transmembrane region" description="Helical" evidence="6">
    <location>
        <begin position="49"/>
        <end position="76"/>
    </location>
</feature>
<proteinExistence type="predicted"/>
<dbReference type="GO" id="GO:0015920">
    <property type="term" value="P:lipopolysaccharide transport"/>
    <property type="evidence" value="ECO:0007669"/>
    <property type="project" value="TreeGrafter"/>
</dbReference>
<comment type="caution">
    <text evidence="7">The sequence shown here is derived from an EMBL/GenBank/DDBJ whole genome shotgun (WGS) entry which is preliminary data.</text>
</comment>
<dbReference type="GO" id="GO:0043190">
    <property type="term" value="C:ATP-binding cassette (ABC) transporter complex"/>
    <property type="evidence" value="ECO:0007669"/>
    <property type="project" value="InterPro"/>
</dbReference>
<dbReference type="Pfam" id="PF03739">
    <property type="entry name" value="LptF_LptG"/>
    <property type="match status" value="1"/>
</dbReference>
<organism evidence="7 8">
    <name type="scientific">Antarcticimicrobium sediminis</name>
    <dbReference type="NCBI Taxonomy" id="2546227"/>
    <lineage>
        <taxon>Bacteria</taxon>
        <taxon>Pseudomonadati</taxon>
        <taxon>Pseudomonadota</taxon>
        <taxon>Alphaproteobacteria</taxon>
        <taxon>Rhodobacterales</taxon>
        <taxon>Paracoccaceae</taxon>
        <taxon>Antarcticimicrobium</taxon>
    </lineage>
</organism>
<evidence type="ECO:0000313" key="7">
    <source>
        <dbReference type="EMBL" id="TDE36279.1"/>
    </source>
</evidence>
<comment type="subcellular location">
    <subcellularLocation>
        <location evidence="1">Cell membrane</location>
        <topology evidence="1">Multi-pass membrane protein</topology>
    </subcellularLocation>
</comment>
<dbReference type="RefSeq" id="WP_132830391.1">
    <property type="nucleotide sequence ID" value="NZ_SMFP01000010.1"/>
</dbReference>
<evidence type="ECO:0000256" key="5">
    <source>
        <dbReference type="ARBA" id="ARBA00023136"/>
    </source>
</evidence>
<dbReference type="Proteomes" id="UP000294662">
    <property type="component" value="Unassembled WGS sequence"/>
</dbReference>
<keyword evidence="8" id="KW-1185">Reference proteome</keyword>
<evidence type="ECO:0000256" key="3">
    <source>
        <dbReference type="ARBA" id="ARBA00022692"/>
    </source>
</evidence>
<feature type="transmembrane region" description="Helical" evidence="6">
    <location>
        <begin position="313"/>
        <end position="334"/>
    </location>
</feature>
<dbReference type="PANTHER" id="PTHR33529">
    <property type="entry name" value="SLR0882 PROTEIN-RELATED"/>
    <property type="match status" value="1"/>
</dbReference>
<name>A0A4R5ENH8_9RHOB</name>
<gene>
    <name evidence="7" type="primary">lptF</name>
    <name evidence="7" type="ORF">E1B25_15310</name>
</gene>
<feature type="transmembrane region" description="Helical" evidence="6">
    <location>
        <begin position="12"/>
        <end position="29"/>
    </location>
</feature>
<feature type="transmembrane region" description="Helical" evidence="6">
    <location>
        <begin position="340"/>
        <end position="362"/>
    </location>
</feature>
<evidence type="ECO:0000256" key="4">
    <source>
        <dbReference type="ARBA" id="ARBA00022989"/>
    </source>
</evidence>
<dbReference type="OrthoDB" id="8477889at2"/>
<protein>
    <submittedName>
        <fullName evidence="7">LPS export ABC transporter permease LptF</fullName>
    </submittedName>
</protein>
<evidence type="ECO:0000313" key="8">
    <source>
        <dbReference type="Proteomes" id="UP000294662"/>
    </source>
</evidence>
<sequence>MARFDGYVLRQLLVLLSFFLLVLVGVLWISRSVSLFDKLIGGGQSALVFLEFTALSLPTLIRTVMPMATFGAAVYATNRLSRDSEMTVMLATGASPLRLGRPVLYFGLVAAMMMAVLTTYLRPASIQKLELRQAEVSRDVTAQLLNEGSFMHPASGVTFYIGKIDTDGTLNDVFLSDRRDPAYPITYTGARAFLVRDEARINLVMVQGMALRFDAKGNTLSTTVFDDFSYDISAMAAGRADLARNIRGIPTLELISPAARVQIRDENGYSDGQIAEELHERLAWILICIATPLVGYATLMLGGFSRFGLWPQVLGAFAILLVLEALRGFATPIVTERPQMWWVLYMPSLAGLILAALFLRLAGRPMRLLLHRDRVAA</sequence>
<dbReference type="GO" id="GO:0055085">
    <property type="term" value="P:transmembrane transport"/>
    <property type="evidence" value="ECO:0007669"/>
    <property type="project" value="InterPro"/>
</dbReference>
<feature type="transmembrane region" description="Helical" evidence="6">
    <location>
        <begin position="103"/>
        <end position="121"/>
    </location>
</feature>